<evidence type="ECO:0000313" key="5">
    <source>
        <dbReference type="EMBL" id="KAB7499664.1"/>
    </source>
</evidence>
<comment type="caution">
    <text evidence="5">The sequence shown here is derived from an EMBL/GenBank/DDBJ whole genome shotgun (WGS) entry which is preliminary data.</text>
</comment>
<organism evidence="5 6">
    <name type="scientific">Armadillidium nasatum</name>
    <dbReference type="NCBI Taxonomy" id="96803"/>
    <lineage>
        <taxon>Eukaryota</taxon>
        <taxon>Metazoa</taxon>
        <taxon>Ecdysozoa</taxon>
        <taxon>Arthropoda</taxon>
        <taxon>Crustacea</taxon>
        <taxon>Multicrustacea</taxon>
        <taxon>Malacostraca</taxon>
        <taxon>Eumalacostraca</taxon>
        <taxon>Peracarida</taxon>
        <taxon>Isopoda</taxon>
        <taxon>Oniscidea</taxon>
        <taxon>Crinocheta</taxon>
        <taxon>Armadillidiidae</taxon>
        <taxon>Armadillidium</taxon>
    </lineage>
</organism>
<dbReference type="Gene3D" id="2.60.200.20">
    <property type="match status" value="1"/>
</dbReference>
<dbReference type="OrthoDB" id="2538319at2759"/>
<dbReference type="Pfam" id="PF00498">
    <property type="entry name" value="FHA"/>
    <property type="match status" value="1"/>
</dbReference>
<dbReference type="PROSITE" id="PS50006">
    <property type="entry name" value="FHA_DOMAIN"/>
    <property type="match status" value="1"/>
</dbReference>
<dbReference type="PANTHER" id="PTHR23106:SF24">
    <property type="entry name" value="ANGIOGENIC FACTOR WITH G PATCH AND FHA DOMAINS 1"/>
    <property type="match status" value="1"/>
</dbReference>
<feature type="region of interest" description="Disordered" evidence="2">
    <location>
        <begin position="318"/>
        <end position="347"/>
    </location>
</feature>
<evidence type="ECO:0000259" key="3">
    <source>
        <dbReference type="PROSITE" id="PS50006"/>
    </source>
</evidence>
<keyword evidence="1" id="KW-0175">Coiled coil</keyword>
<evidence type="ECO:0000313" key="6">
    <source>
        <dbReference type="Proteomes" id="UP000326759"/>
    </source>
</evidence>
<dbReference type="CDD" id="cd16164">
    <property type="entry name" value="OCRE_VG5Q"/>
    <property type="match status" value="1"/>
</dbReference>
<feature type="compositionally biased region" description="Polar residues" evidence="2">
    <location>
        <begin position="663"/>
        <end position="680"/>
    </location>
</feature>
<reference evidence="5 6" key="1">
    <citation type="journal article" date="2019" name="PLoS Biol.">
        <title>Sex chromosomes control vertical transmission of feminizing Wolbachia symbionts in an isopod.</title>
        <authorList>
            <person name="Becking T."/>
            <person name="Chebbi M.A."/>
            <person name="Giraud I."/>
            <person name="Moumen B."/>
            <person name="Laverre T."/>
            <person name="Caubet Y."/>
            <person name="Peccoud J."/>
            <person name="Gilbert C."/>
            <person name="Cordaux R."/>
        </authorList>
    </citation>
    <scope>NUCLEOTIDE SEQUENCE [LARGE SCALE GENOMIC DNA]</scope>
    <source>
        <strain evidence="5">ANa2</strain>
        <tissue evidence="5">Whole body excluding digestive tract and cuticle</tissue>
    </source>
</reference>
<dbReference type="Proteomes" id="UP000326759">
    <property type="component" value="Unassembled WGS sequence"/>
</dbReference>
<dbReference type="InterPro" id="IPR053027">
    <property type="entry name" value="AGGF1"/>
</dbReference>
<gene>
    <name evidence="5" type="primary">Aggf1</name>
    <name evidence="5" type="ORF">Anas_06434</name>
</gene>
<dbReference type="SUPFAM" id="SSF49879">
    <property type="entry name" value="SMAD/FHA domain"/>
    <property type="match status" value="1"/>
</dbReference>
<keyword evidence="6" id="KW-1185">Reference proteome</keyword>
<feature type="compositionally biased region" description="Low complexity" evidence="2">
    <location>
        <begin position="648"/>
        <end position="662"/>
    </location>
</feature>
<dbReference type="InterPro" id="IPR008984">
    <property type="entry name" value="SMAD_FHA_dom_sf"/>
</dbReference>
<feature type="coiled-coil region" evidence="1">
    <location>
        <begin position="100"/>
        <end position="127"/>
    </location>
</feature>
<dbReference type="GO" id="GO:0003676">
    <property type="term" value="F:nucleic acid binding"/>
    <property type="evidence" value="ECO:0007669"/>
    <property type="project" value="InterPro"/>
</dbReference>
<dbReference type="InterPro" id="IPR000253">
    <property type="entry name" value="FHA_dom"/>
</dbReference>
<dbReference type="Pfam" id="PF01585">
    <property type="entry name" value="G-patch"/>
    <property type="match status" value="1"/>
</dbReference>
<feature type="domain" description="FHA" evidence="3">
    <location>
        <begin position="394"/>
        <end position="448"/>
    </location>
</feature>
<dbReference type="Pfam" id="PF17780">
    <property type="entry name" value="OCRE"/>
    <property type="match status" value="1"/>
</dbReference>
<name>A0A5N5SZM0_9CRUS</name>
<dbReference type="PROSITE" id="PS50174">
    <property type="entry name" value="G_PATCH"/>
    <property type="match status" value="1"/>
</dbReference>
<evidence type="ECO:0000256" key="2">
    <source>
        <dbReference type="SAM" id="MobiDB-lite"/>
    </source>
</evidence>
<accession>A0A5N5SZM0</accession>
<dbReference type="SMART" id="SM00443">
    <property type="entry name" value="G_patch"/>
    <property type="match status" value="1"/>
</dbReference>
<feature type="compositionally biased region" description="Polar residues" evidence="2">
    <location>
        <begin position="321"/>
        <end position="333"/>
    </location>
</feature>
<feature type="region of interest" description="Disordered" evidence="2">
    <location>
        <begin position="642"/>
        <end position="680"/>
    </location>
</feature>
<sequence>MALESEFNCNKLLCDNQDSVLKKNEEPITSLNFLLNWSPKDYYLNFEELKVSEGYKDVKEIEMDELQDESNINLIKEQLHLRDNLIHILHQYFEKIFNISQQSQIQLKELNKKKKELVKTIRQLRLRKTSKKLEKKDTVSYEDKNIQTEVEEYDWNLYYAQYYNQYFTGENRDENSEMNTENISIAVPETESFSNGIKGSNTVLNDKNEIDIENSKEDCPKIVNYDLNEENITDTPDLNWKTVDVKEEVRELATEITEKLGYVFVKELDMYYDHSSGYYYDHKTSLYYDGKTGTYFYYDYEKGKYEFYAQVSPLAAEDESSSTNPLKSDTCTPTKEKEEGECSDSEEYVDTEIDETGEQNIYNEDNIEIAPSLRLMVMNGVKKGRLHVVTVDGGTIGREGDLQVLIKSPSVSKVHAEITYKCQGPFDHHYYLQDLGSINGTFIRGQRLSETREVSDIFEIGHGWEIKVGDVILCCHIHPGLLTCNECEPGLVTISDDENKIDEVANCERSKEKLEKERRRQNKVIRKKFSINYFDPGPALNISKYKDRAGKRRETIGSDNPYEKTQVASIDTNLTRENKGFQLMEKMGWSEGQTLGVNDSGLTEPVVPACQSGRSGFGSHSYPIDVDVNVHSSRSIKQRIIANSKMVNSSSSEPPPQNSEKSTGIQPMQFTPSSDTSNVP</sequence>
<dbReference type="PANTHER" id="PTHR23106">
    <property type="entry name" value="ANGIOGENIC FACTOR WITH G PATCH AND FHA DOMAINS 1"/>
    <property type="match status" value="1"/>
</dbReference>
<feature type="domain" description="G-patch" evidence="4">
    <location>
        <begin position="576"/>
        <end position="622"/>
    </location>
</feature>
<feature type="coiled-coil region" evidence="1">
    <location>
        <begin position="497"/>
        <end position="527"/>
    </location>
</feature>
<proteinExistence type="predicted"/>
<dbReference type="EMBL" id="SEYY01017332">
    <property type="protein sequence ID" value="KAB7499664.1"/>
    <property type="molecule type" value="Genomic_DNA"/>
</dbReference>
<dbReference type="InterPro" id="IPR000467">
    <property type="entry name" value="G_patch_dom"/>
</dbReference>
<dbReference type="InterPro" id="IPR041591">
    <property type="entry name" value="OCRE"/>
</dbReference>
<evidence type="ECO:0000259" key="4">
    <source>
        <dbReference type="PROSITE" id="PS50174"/>
    </source>
</evidence>
<evidence type="ECO:0000256" key="1">
    <source>
        <dbReference type="SAM" id="Coils"/>
    </source>
</evidence>
<dbReference type="AlphaFoldDB" id="A0A5N5SZM0"/>
<dbReference type="InterPro" id="IPR035624">
    <property type="entry name" value="AGGF1_OCRE"/>
</dbReference>
<dbReference type="SMART" id="SM00240">
    <property type="entry name" value="FHA"/>
    <property type="match status" value="1"/>
</dbReference>
<protein>
    <submittedName>
        <fullName evidence="5">Angiogenic factor with G patch and FHA domains 1</fullName>
    </submittedName>
</protein>